<dbReference type="RefSeq" id="WP_376832203.1">
    <property type="nucleotide sequence ID" value="NZ_JBHLWR010000006.1"/>
</dbReference>
<feature type="transmembrane region" description="Helical" evidence="1">
    <location>
        <begin position="37"/>
        <end position="60"/>
    </location>
</feature>
<protein>
    <submittedName>
        <fullName evidence="3">CinA family protein</fullName>
    </submittedName>
</protein>
<keyword evidence="4" id="KW-1185">Reference proteome</keyword>
<sequence length="165" mass="17188">MTAAIPPTLTRLAHACAERLFARRETVGVSESSSGGLVSAALLAVPGASAFFYGASITYARQAARAFMAVERLPPGMRSATEPYARFMAARVSERLGAVWGIAETGAAGPATNRFGDPTGHTCVAVAGPVSLSRTLNTGVSEREPNMALFAEATLQLFLEALEQA</sequence>
<keyword evidence="1" id="KW-0472">Membrane</keyword>
<feature type="domain" description="CinA C-terminal" evidence="2">
    <location>
        <begin position="11"/>
        <end position="161"/>
    </location>
</feature>
<dbReference type="InterPro" id="IPR036653">
    <property type="entry name" value="CinA-like_C"/>
</dbReference>
<accession>A0ABV7LB36</accession>
<keyword evidence="1" id="KW-1133">Transmembrane helix</keyword>
<evidence type="ECO:0000259" key="2">
    <source>
        <dbReference type="Pfam" id="PF02464"/>
    </source>
</evidence>
<name>A0ABV7LB36_9HYPH</name>
<keyword evidence="1" id="KW-0812">Transmembrane</keyword>
<proteinExistence type="predicted"/>
<dbReference type="Pfam" id="PF02464">
    <property type="entry name" value="CinA"/>
    <property type="match status" value="1"/>
</dbReference>
<gene>
    <name evidence="3" type="ORF">ACFOEX_01400</name>
</gene>
<dbReference type="Gene3D" id="3.90.950.20">
    <property type="entry name" value="CinA-like"/>
    <property type="match status" value="1"/>
</dbReference>
<reference evidence="4" key="1">
    <citation type="journal article" date="2019" name="Int. J. Syst. Evol. Microbiol.">
        <title>The Global Catalogue of Microorganisms (GCM) 10K type strain sequencing project: providing services to taxonomists for standard genome sequencing and annotation.</title>
        <authorList>
            <consortium name="The Broad Institute Genomics Platform"/>
            <consortium name="The Broad Institute Genome Sequencing Center for Infectious Disease"/>
            <person name="Wu L."/>
            <person name="Ma J."/>
        </authorList>
    </citation>
    <scope>NUCLEOTIDE SEQUENCE [LARGE SCALE GENOMIC DNA]</scope>
    <source>
        <strain evidence="4">CCM 7941</strain>
    </source>
</reference>
<dbReference type="InterPro" id="IPR008136">
    <property type="entry name" value="CinA_C"/>
</dbReference>
<evidence type="ECO:0000256" key="1">
    <source>
        <dbReference type="SAM" id="Phobius"/>
    </source>
</evidence>
<organism evidence="3 4">
    <name type="scientific">Camelimonas abortus</name>
    <dbReference type="NCBI Taxonomy" id="1017184"/>
    <lineage>
        <taxon>Bacteria</taxon>
        <taxon>Pseudomonadati</taxon>
        <taxon>Pseudomonadota</taxon>
        <taxon>Alphaproteobacteria</taxon>
        <taxon>Hyphomicrobiales</taxon>
        <taxon>Chelatococcaceae</taxon>
        <taxon>Camelimonas</taxon>
    </lineage>
</organism>
<evidence type="ECO:0000313" key="4">
    <source>
        <dbReference type="Proteomes" id="UP001595536"/>
    </source>
</evidence>
<evidence type="ECO:0000313" key="3">
    <source>
        <dbReference type="EMBL" id="MFC3265016.1"/>
    </source>
</evidence>
<comment type="caution">
    <text evidence="3">The sequence shown here is derived from an EMBL/GenBank/DDBJ whole genome shotgun (WGS) entry which is preliminary data.</text>
</comment>
<dbReference type="Proteomes" id="UP001595536">
    <property type="component" value="Unassembled WGS sequence"/>
</dbReference>
<dbReference type="SUPFAM" id="SSF142433">
    <property type="entry name" value="CinA-like"/>
    <property type="match status" value="1"/>
</dbReference>
<dbReference type="EMBL" id="JBHRUV010000008">
    <property type="protein sequence ID" value="MFC3265016.1"/>
    <property type="molecule type" value="Genomic_DNA"/>
</dbReference>